<dbReference type="OrthoDB" id="9775950at2"/>
<reference evidence="8" key="1">
    <citation type="submission" date="2017-01" db="EMBL/GenBank/DDBJ databases">
        <authorList>
            <person name="Varghese N."/>
            <person name="Submissions S."/>
        </authorList>
    </citation>
    <scope>NUCLEOTIDE SEQUENCE [LARGE SCALE GENOMIC DNA]</scope>
    <source>
        <strain evidence="8">DSM 23127</strain>
    </source>
</reference>
<evidence type="ECO:0000256" key="3">
    <source>
        <dbReference type="ARBA" id="ARBA00022692"/>
    </source>
</evidence>
<feature type="transmembrane region" description="Helical" evidence="6">
    <location>
        <begin position="434"/>
        <end position="452"/>
    </location>
</feature>
<feature type="transmembrane region" description="Helical" evidence="6">
    <location>
        <begin position="39"/>
        <end position="57"/>
    </location>
</feature>
<dbReference type="InterPro" id="IPR002797">
    <property type="entry name" value="Polysacc_synth"/>
</dbReference>
<evidence type="ECO:0000256" key="4">
    <source>
        <dbReference type="ARBA" id="ARBA00022989"/>
    </source>
</evidence>
<keyword evidence="4 6" id="KW-1133">Transmembrane helix</keyword>
<dbReference type="PANTHER" id="PTHR30250">
    <property type="entry name" value="PST FAMILY PREDICTED COLANIC ACID TRANSPORTER"/>
    <property type="match status" value="1"/>
</dbReference>
<feature type="transmembrane region" description="Helical" evidence="6">
    <location>
        <begin position="275"/>
        <end position="295"/>
    </location>
</feature>
<dbReference type="Pfam" id="PF01943">
    <property type="entry name" value="Polysacc_synt"/>
    <property type="match status" value="1"/>
</dbReference>
<dbReference type="InterPro" id="IPR024923">
    <property type="entry name" value="PG_synth_SpoVB"/>
</dbReference>
<dbReference type="PANTHER" id="PTHR30250:SF29">
    <property type="entry name" value="POLYSACCHARIDE BIOSYNTHESIS PROTEIN C-TERMINAL DOMAIN-CONTAINING PROTEIN"/>
    <property type="match status" value="1"/>
</dbReference>
<feature type="transmembrane region" description="Helical" evidence="6">
    <location>
        <begin position="155"/>
        <end position="172"/>
    </location>
</feature>
<sequence>MKNNWMRGTAWLIMAGIIGKILSAGYRIPLQNFGGDIGFYVYQQIYPVVGIGIVFALQGVPAAVSRVVAEDRQLSVPFFYRPVLIWLSAFFFVFAVTGYIQASSIALFMGDGRLTASLKVAFLALLLVPFLAVLRGGFQGYEDMKTTAISQLLEQFVRVGGILVVSIAVYLSGNVYTIGTGTAVAAAAGMVIAIVYLAGKWRKNPPRPSFKPAGTSFYYVKRVLFYSVLMSVNYMLLLFLQLADAFTFVPLLVQEGMPVMDAREWKGIYDRAQPLIQLVIVLASSVALSLLPAIVRADRSQQAIRQAMTVTLLISLAACVGLLVLFPDINRLFYLNEAGTGVLRLQMLNVVFVSLVLTSASALQGLGYATVTAGTIGAGLLIKVVLNVTLIPVFHVYGAALASVAAIAVIGLINLSVLKRKIHRGLFAWNKGGLLPSLAGMALCVLFFRWLYVPESRVLLLLWVLLLSGGGAFVYGFFLRQFRVLPGEMVPEQWRKWLIKGNE</sequence>
<keyword evidence="5 6" id="KW-0472">Membrane</keyword>
<evidence type="ECO:0000256" key="2">
    <source>
        <dbReference type="ARBA" id="ARBA00022475"/>
    </source>
</evidence>
<feature type="transmembrane region" description="Helical" evidence="6">
    <location>
        <begin position="219"/>
        <end position="243"/>
    </location>
</feature>
<gene>
    <name evidence="7" type="ORF">SAMN05421687_11317</name>
</gene>
<organism evidence="7 8">
    <name type="scientific">Salimicrobium flavidum</name>
    <dbReference type="NCBI Taxonomy" id="570947"/>
    <lineage>
        <taxon>Bacteria</taxon>
        <taxon>Bacillati</taxon>
        <taxon>Bacillota</taxon>
        <taxon>Bacilli</taxon>
        <taxon>Bacillales</taxon>
        <taxon>Bacillaceae</taxon>
        <taxon>Salimicrobium</taxon>
    </lineage>
</organism>
<protein>
    <submittedName>
        <fullName evidence="7">Polysaccharide transporter, PST family</fullName>
    </submittedName>
</protein>
<feature type="transmembrane region" description="Helical" evidence="6">
    <location>
        <begin position="178"/>
        <end position="198"/>
    </location>
</feature>
<accession>A0A1N7KL25</accession>
<feature type="transmembrane region" description="Helical" evidence="6">
    <location>
        <begin position="458"/>
        <end position="479"/>
    </location>
</feature>
<dbReference type="CDD" id="cd13124">
    <property type="entry name" value="MATE_SpoVB_like"/>
    <property type="match status" value="1"/>
</dbReference>
<name>A0A1N7KL25_9BACI</name>
<feature type="transmembrane region" description="Helical" evidence="6">
    <location>
        <begin position="78"/>
        <end position="102"/>
    </location>
</feature>
<comment type="subcellular location">
    <subcellularLocation>
        <location evidence="1">Cell membrane</location>
        <topology evidence="1">Multi-pass membrane protein</topology>
    </subcellularLocation>
</comment>
<feature type="transmembrane region" description="Helical" evidence="6">
    <location>
        <begin position="114"/>
        <end position="134"/>
    </location>
</feature>
<dbReference type="InterPro" id="IPR050833">
    <property type="entry name" value="Poly_Biosynth_Transport"/>
</dbReference>
<proteinExistence type="predicted"/>
<evidence type="ECO:0000313" key="8">
    <source>
        <dbReference type="Proteomes" id="UP000187608"/>
    </source>
</evidence>
<evidence type="ECO:0000256" key="5">
    <source>
        <dbReference type="ARBA" id="ARBA00023136"/>
    </source>
</evidence>
<evidence type="ECO:0000256" key="6">
    <source>
        <dbReference type="SAM" id="Phobius"/>
    </source>
</evidence>
<evidence type="ECO:0000256" key="1">
    <source>
        <dbReference type="ARBA" id="ARBA00004651"/>
    </source>
</evidence>
<evidence type="ECO:0000313" key="7">
    <source>
        <dbReference type="EMBL" id="SIS62140.1"/>
    </source>
</evidence>
<dbReference type="STRING" id="570947.SAMN05421687_11317"/>
<dbReference type="Proteomes" id="UP000187608">
    <property type="component" value="Unassembled WGS sequence"/>
</dbReference>
<feature type="transmembrane region" description="Helical" evidence="6">
    <location>
        <begin position="392"/>
        <end position="413"/>
    </location>
</feature>
<feature type="transmembrane region" description="Helical" evidence="6">
    <location>
        <begin position="307"/>
        <end position="326"/>
    </location>
</feature>
<dbReference type="RefSeq" id="WP_076560530.1">
    <property type="nucleotide sequence ID" value="NZ_FTOC01000013.1"/>
</dbReference>
<dbReference type="GO" id="GO:0005886">
    <property type="term" value="C:plasma membrane"/>
    <property type="evidence" value="ECO:0007669"/>
    <property type="project" value="UniProtKB-SubCell"/>
</dbReference>
<keyword evidence="2" id="KW-1003">Cell membrane</keyword>
<keyword evidence="8" id="KW-1185">Reference proteome</keyword>
<feature type="transmembrane region" description="Helical" evidence="6">
    <location>
        <begin position="338"/>
        <end position="358"/>
    </location>
</feature>
<keyword evidence="3 6" id="KW-0812">Transmembrane</keyword>
<dbReference type="EMBL" id="FTOC01000013">
    <property type="protein sequence ID" value="SIS62140.1"/>
    <property type="molecule type" value="Genomic_DNA"/>
</dbReference>
<dbReference type="AlphaFoldDB" id="A0A1N7KL25"/>
<feature type="transmembrane region" description="Helical" evidence="6">
    <location>
        <begin position="365"/>
        <end position="386"/>
    </location>
</feature>